<feature type="transmembrane region" description="Helical" evidence="21">
    <location>
        <begin position="189"/>
        <end position="215"/>
    </location>
</feature>
<dbReference type="PANTHER" id="PTHR30598">
    <property type="entry name" value="NITRATE REDUCTASE PRIVATE CHAPERONE, REDOX ENZYME MATURATION PROTEIN REMP FAMILY"/>
    <property type="match status" value="1"/>
</dbReference>
<keyword evidence="9" id="KW-0249">Electron transport</keyword>
<reference evidence="23 24" key="1">
    <citation type="submission" date="2020-08" db="EMBL/GenBank/DDBJ databases">
        <title>Genomic Encyclopedia of Type Strains, Phase III (KMG-III): the genomes of soil and plant-associated and newly described type strains.</title>
        <authorList>
            <person name="Whitman W."/>
        </authorList>
    </citation>
    <scope>NUCLEOTIDE SEQUENCE [LARGE SCALE GENOMIC DNA]</scope>
    <source>
        <strain evidence="23 24">CECT 8712</strain>
    </source>
</reference>
<dbReference type="GO" id="GO:0005886">
    <property type="term" value="C:plasma membrane"/>
    <property type="evidence" value="ECO:0007669"/>
    <property type="project" value="UniProtKB-SubCell"/>
</dbReference>
<evidence type="ECO:0000256" key="21">
    <source>
        <dbReference type="SAM" id="Phobius"/>
    </source>
</evidence>
<name>A0A841IU02_9ACTN</name>
<keyword evidence="7 21" id="KW-0812">Transmembrane</keyword>
<keyword evidence="13" id="KW-0534">Nitrate assimilation</keyword>
<gene>
    <name evidence="23" type="ORF">FHS13_003626</name>
</gene>
<feature type="binding site" description="axial binding residue" evidence="20">
    <location>
        <position position="205"/>
    </location>
    <ligand>
        <name>heme b</name>
        <dbReference type="ChEBI" id="CHEBI:60344"/>
        <label>1</label>
    </ligand>
    <ligandPart>
        <name>Fe</name>
        <dbReference type="ChEBI" id="CHEBI:18248"/>
    </ligandPart>
</feature>
<evidence type="ECO:0000313" key="24">
    <source>
        <dbReference type="Proteomes" id="UP000536604"/>
    </source>
</evidence>
<dbReference type="InterPro" id="IPR003816">
    <property type="entry name" value="Nitrate_red_gam"/>
</dbReference>
<evidence type="ECO:0000256" key="6">
    <source>
        <dbReference type="ARBA" id="ARBA00022617"/>
    </source>
</evidence>
<dbReference type="Proteomes" id="UP000536604">
    <property type="component" value="Unassembled WGS sequence"/>
</dbReference>
<keyword evidence="10 21" id="KW-1133">Transmembrane helix</keyword>
<evidence type="ECO:0000256" key="19">
    <source>
        <dbReference type="ARBA" id="ARBA00071287"/>
    </source>
</evidence>
<dbReference type="PANTHER" id="PTHR30598:SF3">
    <property type="entry name" value="RESPIRATORY NITRATE REDUCTASE 1 GAMMA CHAIN"/>
    <property type="match status" value="1"/>
</dbReference>
<protein>
    <recommendedName>
        <fullName evidence="19">Nitrate reductase-like protein NarX</fullName>
    </recommendedName>
</protein>
<keyword evidence="14 21" id="KW-0472">Membrane</keyword>
<feature type="binding site" description="axial binding residue" evidence="20">
    <location>
        <position position="187"/>
    </location>
    <ligand>
        <name>heme b</name>
        <dbReference type="ChEBI" id="CHEBI:60344"/>
        <label>2</label>
    </ligand>
    <ligandPart>
        <name>Fe</name>
        <dbReference type="ChEBI" id="CHEBI:18248"/>
    </ligandPart>
</feature>
<dbReference type="GO" id="GO:0019645">
    <property type="term" value="P:anaerobic electron transport chain"/>
    <property type="evidence" value="ECO:0007669"/>
    <property type="project" value="TreeGrafter"/>
</dbReference>
<keyword evidence="8" id="KW-0479">Metal-binding</keyword>
<feature type="transmembrane region" description="Helical" evidence="21">
    <location>
        <begin position="131"/>
        <end position="154"/>
    </location>
</feature>
<comment type="cofactor">
    <cofactor evidence="1">
        <name>Mo-bis(molybdopterin guanine dinucleotide)</name>
        <dbReference type="ChEBI" id="CHEBI:60539"/>
    </cofactor>
</comment>
<evidence type="ECO:0000256" key="15">
    <source>
        <dbReference type="ARBA" id="ARBA00056200"/>
    </source>
</evidence>
<keyword evidence="12 20" id="KW-0408">Iron</keyword>
<dbReference type="GO" id="GO:0042128">
    <property type="term" value="P:nitrate assimilation"/>
    <property type="evidence" value="ECO:0007669"/>
    <property type="project" value="UniProtKB-KW"/>
</dbReference>
<evidence type="ECO:0000256" key="9">
    <source>
        <dbReference type="ARBA" id="ARBA00022982"/>
    </source>
</evidence>
<feature type="transmembrane region" description="Helical" evidence="21">
    <location>
        <begin position="6"/>
        <end position="26"/>
    </location>
</feature>
<evidence type="ECO:0000256" key="8">
    <source>
        <dbReference type="ARBA" id="ARBA00022723"/>
    </source>
</evidence>
<feature type="transmembrane region" description="Helical" evidence="21">
    <location>
        <begin position="47"/>
        <end position="72"/>
    </location>
</feature>
<dbReference type="GO" id="GO:0046872">
    <property type="term" value="F:metal ion binding"/>
    <property type="evidence" value="ECO:0007669"/>
    <property type="project" value="UniProtKB-KW"/>
</dbReference>
<dbReference type="NCBIfam" id="TIGR00351">
    <property type="entry name" value="narI"/>
    <property type="match status" value="1"/>
</dbReference>
<evidence type="ECO:0000256" key="7">
    <source>
        <dbReference type="ARBA" id="ARBA00022692"/>
    </source>
</evidence>
<dbReference type="AlphaFoldDB" id="A0A841IU02"/>
<keyword evidence="5" id="KW-1003">Cell membrane</keyword>
<evidence type="ECO:0000256" key="18">
    <source>
        <dbReference type="ARBA" id="ARBA00061480"/>
    </source>
</evidence>
<keyword evidence="4" id="KW-0813">Transport</keyword>
<comment type="subcellular location">
    <subcellularLocation>
        <location evidence="3">Cell membrane</location>
        <topology evidence="3">Multi-pass membrane protein</topology>
    </subcellularLocation>
</comment>
<dbReference type="GO" id="GO:0009055">
    <property type="term" value="F:electron transfer activity"/>
    <property type="evidence" value="ECO:0007669"/>
    <property type="project" value="TreeGrafter"/>
</dbReference>
<dbReference type="GO" id="GO:0009325">
    <property type="term" value="C:nitrate reductase complex"/>
    <property type="evidence" value="ECO:0007669"/>
    <property type="project" value="InterPro"/>
</dbReference>
<comment type="cofactor">
    <cofactor evidence="2">
        <name>heme b</name>
        <dbReference type="ChEBI" id="CHEBI:60344"/>
    </cofactor>
</comment>
<evidence type="ECO:0000256" key="3">
    <source>
        <dbReference type="ARBA" id="ARBA00004651"/>
    </source>
</evidence>
<evidence type="ECO:0000256" key="20">
    <source>
        <dbReference type="PIRSR" id="PIRSR603816-1"/>
    </source>
</evidence>
<keyword evidence="24" id="KW-1185">Reference proteome</keyword>
<dbReference type="RefSeq" id="WP_343065073.1">
    <property type="nucleotide sequence ID" value="NZ_JACHJO010000011.1"/>
</dbReference>
<keyword evidence="11 23" id="KW-0560">Oxidoreductase</keyword>
<keyword evidence="6 20" id="KW-0349">Heme</keyword>
<dbReference type="Gene3D" id="1.20.950.20">
    <property type="entry name" value="Transmembrane di-heme cytochromes, Chain C"/>
    <property type="match status" value="1"/>
</dbReference>
<sequence>MNTIDLVLWVIAPYTCIAVFAVGHYWRYRYDQFGWTTLSSQLRESRLLRWGSPLFHFGILAVIGGHVVGLFIPKSWTAAVGITDEMYHVGAVGMGLVAGVATVTGLVLLIIRRRLVGPVFRVTSRMDKAMYLALGLVILTGMINTVHGNIIGHYDYRDGVAVWMRGLFVFDLHPELMAKAPLSFQAHTVAAYLLFALWPFTRLVHVFSAPVAYLWRPYLPYRSRDTGFGGRRERRGWERIDGSTR</sequence>
<comment type="similarity">
    <text evidence="18">In the N-terminal section; belongs to the nitrate reductase alpha subunit family.</text>
</comment>
<evidence type="ECO:0000256" key="14">
    <source>
        <dbReference type="ARBA" id="ARBA00023136"/>
    </source>
</evidence>
<dbReference type="SUPFAM" id="SSF103501">
    <property type="entry name" value="Respiratory nitrate reductase 1 gamma chain"/>
    <property type="match status" value="1"/>
</dbReference>
<evidence type="ECO:0000256" key="2">
    <source>
        <dbReference type="ARBA" id="ARBA00001970"/>
    </source>
</evidence>
<dbReference type="GO" id="GO:0008940">
    <property type="term" value="F:nitrate reductase activity"/>
    <property type="evidence" value="ECO:0007669"/>
    <property type="project" value="InterPro"/>
</dbReference>
<feature type="domain" description="NarG-like" evidence="22">
    <location>
        <begin position="6"/>
        <end position="224"/>
    </location>
</feature>
<organism evidence="23 24">
    <name type="scientific">Nocardiopsis algeriensis</name>
    <dbReference type="NCBI Taxonomy" id="1478215"/>
    <lineage>
        <taxon>Bacteria</taxon>
        <taxon>Bacillati</taxon>
        <taxon>Actinomycetota</taxon>
        <taxon>Actinomycetes</taxon>
        <taxon>Streptosporangiales</taxon>
        <taxon>Nocardiopsidaceae</taxon>
        <taxon>Nocardiopsis</taxon>
    </lineage>
</organism>
<evidence type="ECO:0000256" key="16">
    <source>
        <dbReference type="ARBA" id="ARBA00061095"/>
    </source>
</evidence>
<dbReference type="FunFam" id="1.20.950.20:FF:000001">
    <property type="entry name" value="Respiratory nitrate reductase subunit gamma"/>
    <property type="match status" value="1"/>
</dbReference>
<dbReference type="Pfam" id="PF02665">
    <property type="entry name" value="Nitrate_red_gam"/>
    <property type="match status" value="1"/>
</dbReference>
<evidence type="ECO:0000256" key="13">
    <source>
        <dbReference type="ARBA" id="ARBA00023063"/>
    </source>
</evidence>
<evidence type="ECO:0000256" key="12">
    <source>
        <dbReference type="ARBA" id="ARBA00023004"/>
    </source>
</evidence>
<comment type="similarity">
    <text evidence="17">In the C-terminal section; belongs to the nitrate reductase gamma subunit family.</text>
</comment>
<dbReference type="InterPro" id="IPR036197">
    <property type="entry name" value="NarG-like_sf"/>
</dbReference>
<evidence type="ECO:0000313" key="23">
    <source>
        <dbReference type="EMBL" id="MBB6121652.1"/>
    </source>
</evidence>
<evidence type="ECO:0000259" key="22">
    <source>
        <dbReference type="Pfam" id="PF02665"/>
    </source>
</evidence>
<comment type="similarity">
    <text evidence="16">In the central section; belongs to the NarJ/NarW family.</text>
</comment>
<dbReference type="EMBL" id="JACHJO010000011">
    <property type="protein sequence ID" value="MBB6121652.1"/>
    <property type="molecule type" value="Genomic_DNA"/>
</dbReference>
<feature type="binding site" description="axial binding residue" evidence="20">
    <location>
        <position position="56"/>
    </location>
    <ligand>
        <name>heme b</name>
        <dbReference type="ChEBI" id="CHEBI:60344"/>
        <label>1</label>
    </ligand>
    <ligandPart>
        <name>Fe</name>
        <dbReference type="ChEBI" id="CHEBI:18248"/>
    </ligandPart>
</feature>
<evidence type="ECO:0000256" key="4">
    <source>
        <dbReference type="ARBA" id="ARBA00022448"/>
    </source>
</evidence>
<feature type="binding site" description="axial binding residue" evidence="20">
    <location>
        <position position="66"/>
    </location>
    <ligand>
        <name>heme b</name>
        <dbReference type="ChEBI" id="CHEBI:60344"/>
        <label>2</label>
    </ligand>
    <ligandPart>
        <name>Fe</name>
        <dbReference type="ChEBI" id="CHEBI:18248"/>
    </ligandPart>
</feature>
<proteinExistence type="inferred from homology"/>
<dbReference type="InterPro" id="IPR051936">
    <property type="entry name" value="Heme-iron_electron_transfer"/>
</dbReference>
<evidence type="ECO:0000256" key="11">
    <source>
        <dbReference type="ARBA" id="ARBA00023002"/>
    </source>
</evidence>
<evidence type="ECO:0000256" key="17">
    <source>
        <dbReference type="ARBA" id="ARBA00061196"/>
    </source>
</evidence>
<dbReference type="InterPro" id="IPR023234">
    <property type="entry name" value="NarG-like_domain"/>
</dbReference>
<dbReference type="GO" id="GO:0020037">
    <property type="term" value="F:heme binding"/>
    <property type="evidence" value="ECO:0007669"/>
    <property type="project" value="TreeGrafter"/>
</dbReference>
<accession>A0A841IU02</accession>
<comment type="function">
    <text evidence="15">Does not seem to have nitrate reductase activity.</text>
</comment>
<evidence type="ECO:0000256" key="5">
    <source>
        <dbReference type="ARBA" id="ARBA00022475"/>
    </source>
</evidence>
<comment type="caution">
    <text evidence="23">The sequence shown here is derived from an EMBL/GenBank/DDBJ whole genome shotgun (WGS) entry which is preliminary data.</text>
</comment>
<feature type="transmembrane region" description="Helical" evidence="21">
    <location>
        <begin position="92"/>
        <end position="111"/>
    </location>
</feature>
<evidence type="ECO:0000256" key="1">
    <source>
        <dbReference type="ARBA" id="ARBA00001942"/>
    </source>
</evidence>
<evidence type="ECO:0000256" key="10">
    <source>
        <dbReference type="ARBA" id="ARBA00022989"/>
    </source>
</evidence>